<dbReference type="PANTHER" id="PTHR47157:SF1">
    <property type="entry name" value="CHROMODOMAIN-HELICASE-DNA-BINDING PROTEIN 1-LIKE"/>
    <property type="match status" value="1"/>
</dbReference>
<feature type="transmembrane region" description="Helical" evidence="6">
    <location>
        <begin position="101"/>
        <end position="122"/>
    </location>
</feature>
<accession>A0A4Z2B5E8</accession>
<evidence type="ECO:0000256" key="2">
    <source>
        <dbReference type="ARBA" id="ARBA00022741"/>
    </source>
</evidence>
<dbReference type="SMART" id="SM00487">
    <property type="entry name" value="DEXDc"/>
    <property type="match status" value="1"/>
</dbReference>
<name>A0A4Z2B5E8_9TELE</name>
<dbReference type="InterPro" id="IPR031053">
    <property type="entry name" value="ALC1"/>
</dbReference>
<evidence type="ECO:0000256" key="3">
    <source>
        <dbReference type="ARBA" id="ARBA00022801"/>
    </source>
</evidence>
<keyword evidence="2" id="KW-0547">Nucleotide-binding</keyword>
<feature type="domain" description="Helicase C-terminal" evidence="8">
    <location>
        <begin position="381"/>
        <end position="536"/>
    </location>
</feature>
<dbReference type="InterPro" id="IPR014001">
    <property type="entry name" value="Helicase_ATP-bd"/>
</dbReference>
<sequence>MDKLKTVLSGEERGRDDRTVLETVNEATTLGWGTRVKGFIGCFVVGVGCTILGVGVLFLPRIGLTLFIVFYTFGNVCALSSTMFLMGPVKQLKRMCDKTRALATTIMITCLVLTLCAAFWVLCYKGDKARRAELQKEMDSQRFDVLLTTYELCLKDASFLRRFTWAVLVVDEAHRLKNQFSKLHQSLKAFSVKFRLLLTGTPIQNNLQELYSLLNFIQPTTFKADNTDNFITSYCNLQHQPALAAELQERLEPFLLRRVKGEVDIEVPNKMELVIYHGMTALQKKYYKAALMKDLEAFQNDQGHKNRLLNILINLRKCVNHPYLFDGVEPEPFETGKRFIEASGKLSLLNNILSVLHKKLLYSSACDLALLSGSLSQFSFSLSRFLFMFAREVVIGFLLYSQMTRMLDIVQDYMEYMDYSYERLDGSIRGEDRDRAVKNFSSNDIFIFLLSTKAGGVGLNLTAADTVVFIDSDFNPHNDLQAAARCHRIGQNRPVKIIRLIGRDTVEEIMYCRAVSKLNLTKTVIEDGRFSLLEQAESASAGLQLSEILTFGLDKLLSSEQSSVQKLNLEKILGPSRDGQWVDEDLTRRLSSSSEEEECSSSVQNHLYYFEGKDYSKVPSAADKVVFQKVMKEQKAEFVEATGSRTLRQKTVSLTLTIPSRKKYVQFQTKHKPTAKRPEVKKKKKKYHTM</sequence>
<evidence type="ECO:0000256" key="1">
    <source>
        <dbReference type="ARBA" id="ARBA00004123"/>
    </source>
</evidence>
<reference evidence="9 10" key="1">
    <citation type="submission" date="2019-04" db="EMBL/GenBank/DDBJ databases">
        <title>The sequence and de novo assembly of Takifugu bimaculatus genome using PacBio and Hi-C technologies.</title>
        <authorList>
            <person name="Xu P."/>
            <person name="Liu B."/>
            <person name="Zhou Z."/>
        </authorList>
    </citation>
    <scope>NUCLEOTIDE SEQUENCE [LARGE SCALE GENOMIC DNA]</scope>
    <source>
        <strain evidence="9">TB-2018</strain>
        <tissue evidence="9">Muscle</tissue>
    </source>
</reference>
<dbReference type="PROSITE" id="PS51194">
    <property type="entry name" value="HELICASE_CTER"/>
    <property type="match status" value="1"/>
</dbReference>
<dbReference type="InterPro" id="IPR049730">
    <property type="entry name" value="SNF2/RAD54-like_C"/>
</dbReference>
<evidence type="ECO:0000313" key="10">
    <source>
        <dbReference type="Proteomes" id="UP000516260"/>
    </source>
</evidence>
<dbReference type="PROSITE" id="PS51192">
    <property type="entry name" value="HELICASE_ATP_BIND_1"/>
    <property type="match status" value="1"/>
</dbReference>
<dbReference type="InterPro" id="IPR038718">
    <property type="entry name" value="SNF2-like_sf"/>
</dbReference>
<dbReference type="AlphaFoldDB" id="A0A4Z2B5E8"/>
<feature type="transmembrane region" description="Helical" evidence="6">
    <location>
        <begin position="65"/>
        <end position="89"/>
    </location>
</feature>
<dbReference type="Pfam" id="PF00271">
    <property type="entry name" value="Helicase_C"/>
    <property type="match status" value="1"/>
</dbReference>
<dbReference type="PROSITE" id="PS00690">
    <property type="entry name" value="DEAH_ATP_HELICASE"/>
    <property type="match status" value="1"/>
</dbReference>
<dbReference type="GO" id="GO:0006281">
    <property type="term" value="P:DNA repair"/>
    <property type="evidence" value="ECO:0007669"/>
    <property type="project" value="InterPro"/>
</dbReference>
<dbReference type="GO" id="GO:0016787">
    <property type="term" value="F:hydrolase activity"/>
    <property type="evidence" value="ECO:0007669"/>
    <property type="project" value="UniProtKB-KW"/>
</dbReference>
<dbReference type="EMBL" id="SWLE01000019">
    <property type="protein sequence ID" value="TNM87582.1"/>
    <property type="molecule type" value="Genomic_DNA"/>
</dbReference>
<keyword evidence="6" id="KW-1133">Transmembrane helix</keyword>
<dbReference type="SMART" id="SM00490">
    <property type="entry name" value="HELICc"/>
    <property type="match status" value="1"/>
</dbReference>
<comment type="subcellular location">
    <subcellularLocation>
        <location evidence="1">Nucleus</location>
    </subcellularLocation>
</comment>
<dbReference type="Proteomes" id="UP000516260">
    <property type="component" value="Chromosome 6"/>
</dbReference>
<dbReference type="Gene3D" id="3.40.50.300">
    <property type="entry name" value="P-loop containing nucleotide triphosphate hydrolases"/>
    <property type="match status" value="2"/>
</dbReference>
<dbReference type="GO" id="GO:0005634">
    <property type="term" value="C:nucleus"/>
    <property type="evidence" value="ECO:0007669"/>
    <property type="project" value="UniProtKB-SubCell"/>
</dbReference>
<dbReference type="InterPro" id="IPR027417">
    <property type="entry name" value="P-loop_NTPase"/>
</dbReference>
<keyword evidence="10" id="KW-1185">Reference proteome</keyword>
<comment type="caution">
    <text evidence="9">The sequence shown here is derived from an EMBL/GenBank/DDBJ whole genome shotgun (WGS) entry which is preliminary data.</text>
</comment>
<dbReference type="PANTHER" id="PTHR47157">
    <property type="entry name" value="CHROMODOMAIN-HELICASE-DNA-BINDING PROTEIN 1-LIKE"/>
    <property type="match status" value="1"/>
</dbReference>
<dbReference type="GO" id="GO:0003678">
    <property type="term" value="F:DNA helicase activity"/>
    <property type="evidence" value="ECO:0007669"/>
    <property type="project" value="InterPro"/>
</dbReference>
<evidence type="ECO:0000256" key="4">
    <source>
        <dbReference type="ARBA" id="ARBA00022840"/>
    </source>
</evidence>
<evidence type="ECO:0000256" key="6">
    <source>
        <dbReference type="SAM" id="Phobius"/>
    </source>
</evidence>
<feature type="transmembrane region" description="Helical" evidence="6">
    <location>
        <begin position="38"/>
        <end position="59"/>
    </location>
</feature>
<keyword evidence="4" id="KW-0067">ATP-binding</keyword>
<dbReference type="Pfam" id="PF00176">
    <property type="entry name" value="SNF2-rel_dom"/>
    <property type="match status" value="1"/>
</dbReference>
<feature type="domain" description="Helicase ATP-binding" evidence="7">
    <location>
        <begin position="99"/>
        <end position="220"/>
    </location>
</feature>
<evidence type="ECO:0000256" key="5">
    <source>
        <dbReference type="SAM" id="MobiDB-lite"/>
    </source>
</evidence>
<dbReference type="InterPro" id="IPR001650">
    <property type="entry name" value="Helicase_C-like"/>
</dbReference>
<dbReference type="GO" id="GO:0012505">
    <property type="term" value="C:endomembrane system"/>
    <property type="evidence" value="ECO:0007669"/>
    <property type="project" value="UniProtKB-ARBA"/>
</dbReference>
<evidence type="ECO:0000259" key="7">
    <source>
        <dbReference type="PROSITE" id="PS51192"/>
    </source>
</evidence>
<dbReference type="InterPro" id="IPR002464">
    <property type="entry name" value="DNA/RNA_helicase_DEAH_CS"/>
</dbReference>
<dbReference type="InterPro" id="IPR000330">
    <property type="entry name" value="SNF2_N"/>
</dbReference>
<proteinExistence type="predicted"/>
<evidence type="ECO:0000313" key="9">
    <source>
        <dbReference type="EMBL" id="TNM87582.1"/>
    </source>
</evidence>
<protein>
    <recommendedName>
        <fullName evidence="11">Helicase C-terminal domain-containing protein</fullName>
    </recommendedName>
</protein>
<dbReference type="CDD" id="cd18793">
    <property type="entry name" value="SF2_C_SNF"/>
    <property type="match status" value="1"/>
</dbReference>
<dbReference type="GO" id="GO:0005737">
    <property type="term" value="C:cytoplasm"/>
    <property type="evidence" value="ECO:0007669"/>
    <property type="project" value="UniProtKB-ARBA"/>
</dbReference>
<dbReference type="GO" id="GO:0016020">
    <property type="term" value="C:membrane"/>
    <property type="evidence" value="ECO:0007669"/>
    <property type="project" value="UniProtKB-SubCell"/>
</dbReference>
<organism evidence="9 10">
    <name type="scientific">Takifugu bimaculatus</name>
    <dbReference type="NCBI Taxonomy" id="433685"/>
    <lineage>
        <taxon>Eukaryota</taxon>
        <taxon>Metazoa</taxon>
        <taxon>Chordata</taxon>
        <taxon>Craniata</taxon>
        <taxon>Vertebrata</taxon>
        <taxon>Euteleostomi</taxon>
        <taxon>Actinopterygii</taxon>
        <taxon>Neopterygii</taxon>
        <taxon>Teleostei</taxon>
        <taxon>Neoteleostei</taxon>
        <taxon>Acanthomorphata</taxon>
        <taxon>Eupercaria</taxon>
        <taxon>Tetraodontiformes</taxon>
        <taxon>Tetradontoidea</taxon>
        <taxon>Tetraodontidae</taxon>
        <taxon>Takifugu</taxon>
    </lineage>
</organism>
<dbReference type="SUPFAM" id="SSF52540">
    <property type="entry name" value="P-loop containing nucleoside triphosphate hydrolases"/>
    <property type="match status" value="2"/>
</dbReference>
<gene>
    <name evidence="9" type="ORF">fugu_005803</name>
</gene>
<dbReference type="GO" id="GO:0005524">
    <property type="term" value="F:ATP binding"/>
    <property type="evidence" value="ECO:0007669"/>
    <property type="project" value="UniProtKB-KW"/>
</dbReference>
<dbReference type="GO" id="GO:0006338">
    <property type="term" value="P:chromatin remodeling"/>
    <property type="evidence" value="ECO:0007669"/>
    <property type="project" value="InterPro"/>
</dbReference>
<evidence type="ECO:0008006" key="11">
    <source>
        <dbReference type="Google" id="ProtNLM"/>
    </source>
</evidence>
<dbReference type="Gene3D" id="3.40.50.10810">
    <property type="entry name" value="Tandem AAA-ATPase domain"/>
    <property type="match status" value="1"/>
</dbReference>
<dbReference type="GO" id="GO:0016192">
    <property type="term" value="P:vesicle-mediated transport"/>
    <property type="evidence" value="ECO:0007669"/>
    <property type="project" value="InterPro"/>
</dbReference>
<keyword evidence="6" id="KW-0472">Membrane</keyword>
<keyword evidence="6" id="KW-0812">Transmembrane</keyword>
<keyword evidence="3" id="KW-0378">Hydrolase</keyword>
<evidence type="ECO:0000259" key="8">
    <source>
        <dbReference type="PROSITE" id="PS51194"/>
    </source>
</evidence>
<feature type="region of interest" description="Disordered" evidence="5">
    <location>
        <begin position="666"/>
        <end position="690"/>
    </location>
</feature>